<gene>
    <name evidence="6" type="ORF">NP493_168g03000</name>
</gene>
<feature type="compositionally biased region" description="Basic and acidic residues" evidence="4">
    <location>
        <begin position="223"/>
        <end position="232"/>
    </location>
</feature>
<dbReference type="SUPFAM" id="SSF48403">
    <property type="entry name" value="Ankyrin repeat"/>
    <property type="match status" value="1"/>
</dbReference>
<feature type="domain" description="Death" evidence="5">
    <location>
        <begin position="468"/>
        <end position="547"/>
    </location>
</feature>
<evidence type="ECO:0000256" key="4">
    <source>
        <dbReference type="SAM" id="MobiDB-lite"/>
    </source>
</evidence>
<feature type="repeat" description="ANK" evidence="3">
    <location>
        <begin position="138"/>
        <end position="170"/>
    </location>
</feature>
<keyword evidence="1" id="KW-0677">Repeat</keyword>
<dbReference type="GO" id="GO:0007165">
    <property type="term" value="P:signal transduction"/>
    <property type="evidence" value="ECO:0007669"/>
    <property type="project" value="InterPro"/>
</dbReference>
<dbReference type="PROSITE" id="PS50017">
    <property type="entry name" value="DEATH_DOMAIN"/>
    <property type="match status" value="1"/>
</dbReference>
<accession>A0AAD9UFC1</accession>
<sequence length="552" mass="60416">MATTLTKHAERAADILLQLVAHNNVAEIETCLADGAQWRDIIRYEVPIGGNSKGRLDEALMIKLMSCEVTNITAFHLAALLGLTDIIVTFIEHDVPVDFPLQTSGSTATHLASFAGHTITLQLLLDVYKADVSITDRYGWTALHYAATQGHLAAVQTLLSAGIDLSARDHDGTTAAFRAHINGHEDITSFLRTLGCTDDMFDVPDNKPEPPVYSQPNKAKKTKNPDKSKPAKEPNYVDVDFSQIHTPPQSAAPTVARHQSAASDRTSTVFEQLQAKPMRRSQTLPMRVHGPGFSSKPSVVRRVIRQELEAAFSSPYEEPVKARADTSELFSAASAGPTLQVQELRALMRQEIEKYKNDQLPPAAAPAPANHTYASMDEDPYATLEELSDIPATQAPEPPGKVPPLPPRNQHMMLAALPSDPLVIKEDVDDDDEGNQAEPELASMVMLKSSASANAALSECLPKMAPLLGGQWKQLARVLPIERSASRVEQRIRAIEARHPDDETSQARMALAEWRINQKQDADVDALVSALRKCHMHSLICEVESITQEFVA</sequence>
<dbReference type="CDD" id="cd01670">
    <property type="entry name" value="Death"/>
    <property type="match status" value="1"/>
</dbReference>
<evidence type="ECO:0000256" key="1">
    <source>
        <dbReference type="ARBA" id="ARBA00022737"/>
    </source>
</evidence>
<dbReference type="Pfam" id="PF00531">
    <property type="entry name" value="Death"/>
    <property type="match status" value="1"/>
</dbReference>
<evidence type="ECO:0000256" key="2">
    <source>
        <dbReference type="ARBA" id="ARBA00023043"/>
    </source>
</evidence>
<keyword evidence="2 3" id="KW-0040">ANK repeat</keyword>
<keyword evidence="7" id="KW-1185">Reference proteome</keyword>
<dbReference type="SMART" id="SM00248">
    <property type="entry name" value="ANK"/>
    <property type="match status" value="4"/>
</dbReference>
<comment type="caution">
    <text evidence="6">The sequence shown here is derived from an EMBL/GenBank/DDBJ whole genome shotgun (WGS) entry which is preliminary data.</text>
</comment>
<dbReference type="Proteomes" id="UP001209878">
    <property type="component" value="Unassembled WGS sequence"/>
</dbReference>
<evidence type="ECO:0000256" key="3">
    <source>
        <dbReference type="PROSITE-ProRule" id="PRU00023"/>
    </source>
</evidence>
<dbReference type="SUPFAM" id="SSF47986">
    <property type="entry name" value="DEATH domain"/>
    <property type="match status" value="1"/>
</dbReference>
<dbReference type="PROSITE" id="PS50088">
    <property type="entry name" value="ANK_REPEAT"/>
    <property type="match status" value="1"/>
</dbReference>
<protein>
    <recommendedName>
        <fullName evidence="5">Death domain-containing protein</fullName>
    </recommendedName>
</protein>
<dbReference type="InterPro" id="IPR036770">
    <property type="entry name" value="Ankyrin_rpt-contain_sf"/>
</dbReference>
<dbReference type="Gene3D" id="1.25.40.20">
    <property type="entry name" value="Ankyrin repeat-containing domain"/>
    <property type="match status" value="1"/>
</dbReference>
<dbReference type="PANTHER" id="PTHR24201">
    <property type="entry name" value="ANK_REP_REGION DOMAIN-CONTAINING PROTEIN"/>
    <property type="match status" value="1"/>
</dbReference>
<dbReference type="SMART" id="SM00005">
    <property type="entry name" value="DEATH"/>
    <property type="match status" value="1"/>
</dbReference>
<dbReference type="InterPro" id="IPR011029">
    <property type="entry name" value="DEATH-like_dom_sf"/>
</dbReference>
<dbReference type="InterPro" id="IPR002110">
    <property type="entry name" value="Ankyrin_rpt"/>
</dbReference>
<dbReference type="Pfam" id="PF12796">
    <property type="entry name" value="Ank_2"/>
    <property type="match status" value="1"/>
</dbReference>
<dbReference type="PROSITE" id="PS50297">
    <property type="entry name" value="ANK_REP_REGION"/>
    <property type="match status" value="1"/>
</dbReference>
<dbReference type="InterPro" id="IPR050776">
    <property type="entry name" value="Ank_Repeat/CDKN_Inhibitor"/>
</dbReference>
<dbReference type="EMBL" id="JAODUO010000168">
    <property type="protein sequence ID" value="KAK2187367.1"/>
    <property type="molecule type" value="Genomic_DNA"/>
</dbReference>
<proteinExistence type="predicted"/>
<feature type="region of interest" description="Disordered" evidence="4">
    <location>
        <begin position="202"/>
        <end position="234"/>
    </location>
</feature>
<name>A0AAD9UFC1_RIDPI</name>
<evidence type="ECO:0000259" key="5">
    <source>
        <dbReference type="PROSITE" id="PS50017"/>
    </source>
</evidence>
<dbReference type="AlphaFoldDB" id="A0AAD9UFC1"/>
<organism evidence="6 7">
    <name type="scientific">Ridgeia piscesae</name>
    <name type="common">Tubeworm</name>
    <dbReference type="NCBI Taxonomy" id="27915"/>
    <lineage>
        <taxon>Eukaryota</taxon>
        <taxon>Metazoa</taxon>
        <taxon>Spiralia</taxon>
        <taxon>Lophotrochozoa</taxon>
        <taxon>Annelida</taxon>
        <taxon>Polychaeta</taxon>
        <taxon>Sedentaria</taxon>
        <taxon>Canalipalpata</taxon>
        <taxon>Sabellida</taxon>
        <taxon>Siboglinidae</taxon>
        <taxon>Ridgeia</taxon>
    </lineage>
</organism>
<evidence type="ECO:0000313" key="6">
    <source>
        <dbReference type="EMBL" id="KAK2187367.1"/>
    </source>
</evidence>
<reference evidence="6" key="1">
    <citation type="journal article" date="2023" name="Mol. Biol. Evol.">
        <title>Third-Generation Sequencing Reveals the Adaptive Role of the Epigenome in Three Deep-Sea Polychaetes.</title>
        <authorList>
            <person name="Perez M."/>
            <person name="Aroh O."/>
            <person name="Sun Y."/>
            <person name="Lan Y."/>
            <person name="Juniper S.K."/>
            <person name="Young C.R."/>
            <person name="Angers B."/>
            <person name="Qian P.Y."/>
        </authorList>
    </citation>
    <scope>NUCLEOTIDE SEQUENCE</scope>
    <source>
        <strain evidence="6">R07B-5</strain>
    </source>
</reference>
<evidence type="ECO:0000313" key="7">
    <source>
        <dbReference type="Proteomes" id="UP001209878"/>
    </source>
</evidence>
<dbReference type="Gene3D" id="1.10.533.10">
    <property type="entry name" value="Death Domain, Fas"/>
    <property type="match status" value="1"/>
</dbReference>
<dbReference type="InterPro" id="IPR000488">
    <property type="entry name" value="Death_dom"/>
</dbReference>